<feature type="non-terminal residue" evidence="2">
    <location>
        <position position="1"/>
    </location>
</feature>
<evidence type="ECO:0000313" key="2">
    <source>
        <dbReference type="EMBL" id="GAI20528.1"/>
    </source>
</evidence>
<gene>
    <name evidence="2" type="ORF">S06H3_29350</name>
</gene>
<proteinExistence type="predicted"/>
<name>X1LN82_9ZZZZ</name>
<dbReference type="InterPro" id="IPR003798">
    <property type="entry name" value="DNA_recombination_RmuC"/>
</dbReference>
<organism evidence="2">
    <name type="scientific">marine sediment metagenome</name>
    <dbReference type="NCBI Taxonomy" id="412755"/>
    <lineage>
        <taxon>unclassified sequences</taxon>
        <taxon>metagenomes</taxon>
        <taxon>ecological metagenomes</taxon>
    </lineage>
</organism>
<comment type="caution">
    <text evidence="2">The sequence shown here is derived from an EMBL/GenBank/DDBJ whole genome shotgun (WGS) entry which is preliminary data.</text>
</comment>
<dbReference type="Pfam" id="PF02646">
    <property type="entry name" value="RmuC"/>
    <property type="match status" value="1"/>
</dbReference>
<accession>X1LN82</accession>
<sequence length="238" mass="26977">QLCDSVERMKETISGTKRRGEAGENILQDILKSFPPNMVARNFRIAGKEVEFALILSNDKVVPIDSKWPAQELIRQFAQEKDETQRLSLANKIEREISRRVGEIAQYIDPARTVPWAVAAIPDAAFSVCRKAHLDAYKKGVILIPYYLVLPYLLTLFNLHLQYAGSIDVENLQHYIIDIKRHLEGMEATLENNIVRAVKMISNAANEYRQTMGSIRGSLNNLQTGGPKQQDRAQNEKT</sequence>
<protein>
    <recommendedName>
        <fullName evidence="3">DNA recombination protein RmuC</fullName>
    </recommendedName>
</protein>
<evidence type="ECO:0008006" key="3">
    <source>
        <dbReference type="Google" id="ProtNLM"/>
    </source>
</evidence>
<reference evidence="2" key="1">
    <citation type="journal article" date="2014" name="Front. Microbiol.">
        <title>High frequency of phylogenetically diverse reductive dehalogenase-homologous genes in deep subseafloor sedimentary metagenomes.</title>
        <authorList>
            <person name="Kawai M."/>
            <person name="Futagami T."/>
            <person name="Toyoda A."/>
            <person name="Takaki Y."/>
            <person name="Nishi S."/>
            <person name="Hori S."/>
            <person name="Arai W."/>
            <person name="Tsubouchi T."/>
            <person name="Morono Y."/>
            <person name="Uchiyama I."/>
            <person name="Ito T."/>
            <person name="Fujiyama A."/>
            <person name="Inagaki F."/>
            <person name="Takami H."/>
        </authorList>
    </citation>
    <scope>NUCLEOTIDE SEQUENCE</scope>
    <source>
        <strain evidence="2">Expedition CK06-06</strain>
    </source>
</reference>
<evidence type="ECO:0000256" key="1">
    <source>
        <dbReference type="SAM" id="MobiDB-lite"/>
    </source>
</evidence>
<feature type="compositionally biased region" description="Polar residues" evidence="1">
    <location>
        <begin position="218"/>
        <end position="227"/>
    </location>
</feature>
<feature type="region of interest" description="Disordered" evidence="1">
    <location>
        <begin position="218"/>
        <end position="238"/>
    </location>
</feature>
<feature type="compositionally biased region" description="Basic and acidic residues" evidence="1">
    <location>
        <begin position="229"/>
        <end position="238"/>
    </location>
</feature>
<dbReference type="AlphaFoldDB" id="X1LN82"/>
<dbReference type="EMBL" id="BARV01017191">
    <property type="protein sequence ID" value="GAI20528.1"/>
    <property type="molecule type" value="Genomic_DNA"/>
</dbReference>